<dbReference type="PANTHER" id="PTHR38471">
    <property type="entry name" value="FOUR HELIX BUNDLE PROTEIN"/>
    <property type="match status" value="1"/>
</dbReference>
<dbReference type="Proteomes" id="UP001390963">
    <property type="component" value="Unassembled WGS sequence"/>
</dbReference>
<gene>
    <name evidence="2" type="ORF">VZD24_11705</name>
    <name evidence="1" type="ORF">VZD85_12120</name>
</gene>
<dbReference type="Gene3D" id="1.20.1440.60">
    <property type="entry name" value="23S rRNA-intervening sequence"/>
    <property type="match status" value="1"/>
</dbReference>
<dbReference type="CDD" id="cd16377">
    <property type="entry name" value="23S_rRNA_IVP_like"/>
    <property type="match status" value="1"/>
</dbReference>
<dbReference type="AlphaFoldDB" id="A0AB35YTF5"/>
<reference evidence="1 4" key="1">
    <citation type="submission" date="2024-01" db="EMBL/GenBank/DDBJ databases">
        <title>Aequorivita flavus sp. nov., isolated from deep-sea sediment.</title>
        <authorList>
            <person name="Chen X."/>
        </authorList>
    </citation>
    <scope>NUCLEOTIDE SEQUENCE</scope>
    <source>
        <strain evidence="1">MCCC 1A16923</strain>
        <strain evidence="2 4">MCCC 1A16935</strain>
    </source>
</reference>
<accession>A0AB35YTF5</accession>
<dbReference type="RefSeq" id="WP_279448990.1">
    <property type="nucleotide sequence ID" value="NZ_JAZBJM010000009.1"/>
</dbReference>
<dbReference type="SUPFAM" id="SSF158446">
    <property type="entry name" value="IVS-encoded protein-like"/>
    <property type="match status" value="1"/>
</dbReference>
<evidence type="ECO:0000313" key="1">
    <source>
        <dbReference type="EMBL" id="MEM0519105.1"/>
    </source>
</evidence>
<protein>
    <submittedName>
        <fullName evidence="1">Four helix bundle protein</fullName>
    </submittedName>
</protein>
<dbReference type="InterPro" id="IPR012657">
    <property type="entry name" value="23S_rRNA-intervening_sequence"/>
</dbReference>
<dbReference type="Pfam" id="PF05635">
    <property type="entry name" value="23S_rRNA_IVP"/>
    <property type="match status" value="1"/>
</dbReference>
<comment type="caution">
    <text evidence="1">The sequence shown here is derived from an EMBL/GenBank/DDBJ whole genome shotgun (WGS) entry which is preliminary data.</text>
</comment>
<dbReference type="Proteomes" id="UP001388259">
    <property type="component" value="Unassembled WGS sequence"/>
</dbReference>
<keyword evidence="4" id="KW-1185">Reference proteome</keyword>
<dbReference type="EMBL" id="JAZBJM010000009">
    <property type="protein sequence ID" value="MEM0519105.1"/>
    <property type="molecule type" value="Genomic_DNA"/>
</dbReference>
<dbReference type="InterPro" id="IPR036583">
    <property type="entry name" value="23S_rRNA_IVS_sf"/>
</dbReference>
<sequence>MALKNNFRKLAIWQNARKLVSETYIFTSKFPKSEIYGLSNQLQRCSISIASNIAEGSARNSDKHFIQYLESALGSSFEWETQLICAYDLQYIDNITFEENLQTIQKLQAMISNFKNTLN</sequence>
<dbReference type="PANTHER" id="PTHR38471:SF2">
    <property type="entry name" value="FOUR HELIX BUNDLE PROTEIN"/>
    <property type="match status" value="1"/>
</dbReference>
<name>A0AB35YTF5_9FLAO</name>
<dbReference type="EMBL" id="JBANCF010000010">
    <property type="protein sequence ID" value="MEM0574186.1"/>
    <property type="molecule type" value="Genomic_DNA"/>
</dbReference>
<organism evidence="1 3">
    <name type="scientific">Aequorivita flava</name>
    <dbReference type="NCBI Taxonomy" id="3114371"/>
    <lineage>
        <taxon>Bacteria</taxon>
        <taxon>Pseudomonadati</taxon>
        <taxon>Bacteroidota</taxon>
        <taxon>Flavobacteriia</taxon>
        <taxon>Flavobacteriales</taxon>
        <taxon>Flavobacteriaceae</taxon>
        <taxon>Aequorivita</taxon>
    </lineage>
</organism>
<evidence type="ECO:0000313" key="4">
    <source>
        <dbReference type="Proteomes" id="UP001390963"/>
    </source>
</evidence>
<proteinExistence type="predicted"/>
<dbReference type="NCBIfam" id="TIGR02436">
    <property type="entry name" value="four helix bundle protein"/>
    <property type="match status" value="1"/>
</dbReference>
<evidence type="ECO:0000313" key="2">
    <source>
        <dbReference type="EMBL" id="MEM0574186.1"/>
    </source>
</evidence>
<evidence type="ECO:0000313" key="3">
    <source>
        <dbReference type="Proteomes" id="UP001388259"/>
    </source>
</evidence>